<organism evidence="3 4">
    <name type="scientific">Flavobacterium cupreum</name>
    <dbReference type="NCBI Taxonomy" id="2133766"/>
    <lineage>
        <taxon>Bacteria</taxon>
        <taxon>Pseudomonadati</taxon>
        <taxon>Bacteroidota</taxon>
        <taxon>Flavobacteriia</taxon>
        <taxon>Flavobacteriales</taxon>
        <taxon>Flavobacteriaceae</taxon>
        <taxon>Flavobacterium</taxon>
    </lineage>
</organism>
<comment type="pathway">
    <text evidence="1">Siderophore biosynthesis.</text>
</comment>
<sequence>MNLYNGKRVIKGSLNPIYTITIPEFGTIDFRPLQLDFDTEIIHDWVNRDYAQYWGMQGKSVEEVRTEYEKLSSESDIFIGLVNGEVSFLLERYNPKLDIIGNYHPVQDYDCGMHVIVAPCTKYIPQFTWHIFSGIMKFIFSDLKVQRILVEPDIRNKKMFEICHRVGFVDSEVVQLPHKTALLAFCNRDQFIKKTNLFNLNYIEMNNENQIEFPENAIAHIQPEVWEKANRLLIKKALCEFSHEFLIRPIQEESNEAGNQYALVSDNGKTVYRFTAQLLALNHLNIELQSISKTQNGATAALDAVEFIQEFKSNLGISEQLLPSYIEEIISTLYGSAYKLLKENSTSKSLANSDFQTIEQSMMEGHPGFVANNGRIGYNSMDYKAYAPETGNPFKMIWLAGHRDRTVYAGTKKLDYETLIQQELGTETRAHFNSIIAKKGADPKDYYFIPVHPWQWFNKLANLFSPEIAKGKLICVGYGPDLYQAQQSIRTLFNLSNPKKFYTKTSLSILNMGFMRGLPIFYLGTAPEMAEWLDALLSKDEYLQKVGFGMLGEVASVSYINPYFEEFGKHNPYNKMIASLWRESPVAKLENDEQLMTMAAFLHLDKDGKALVSEIIKASGLSIDNWLTEYFKVYLSPLLHCFYQYDLVFMPHGENLILGLENHVPVRSFMKDITEEAVILNPDVVIPKNIERIYAEVPEEVKLLSVFIDVFDGFFRFLSAILVSSDGYDEKRFWELVADCISDYQEANPHLASKFEQYDLFADEFQLSCLNRLQLNNNKTMIDLDDPVALLQFQGKLQNPIAPYKKITA</sequence>
<dbReference type="Gene3D" id="3.40.630.30">
    <property type="match status" value="1"/>
</dbReference>
<dbReference type="PANTHER" id="PTHR34384:SF6">
    <property type="entry name" value="STAPHYLOFERRIN B SYNTHASE"/>
    <property type="match status" value="1"/>
</dbReference>
<dbReference type="Proteomes" id="UP000288102">
    <property type="component" value="Unassembled WGS sequence"/>
</dbReference>
<accession>A0A434AA45</accession>
<dbReference type="Gene3D" id="1.10.510.40">
    <property type="match status" value="1"/>
</dbReference>
<evidence type="ECO:0000259" key="2">
    <source>
        <dbReference type="SMART" id="SM01006"/>
    </source>
</evidence>
<gene>
    <name evidence="3" type="ORF">D0817_04920</name>
</gene>
<dbReference type="GO" id="GO:0016881">
    <property type="term" value="F:acid-amino acid ligase activity"/>
    <property type="evidence" value="ECO:0007669"/>
    <property type="project" value="UniProtKB-ARBA"/>
</dbReference>
<dbReference type="Gene3D" id="3.30.310.280">
    <property type="match status" value="1"/>
</dbReference>
<dbReference type="Pfam" id="PF04183">
    <property type="entry name" value="IucA_IucC"/>
    <property type="match status" value="1"/>
</dbReference>
<dbReference type="SMART" id="SM01006">
    <property type="entry name" value="AlcB"/>
    <property type="match status" value="1"/>
</dbReference>
<evidence type="ECO:0000313" key="3">
    <source>
        <dbReference type="EMBL" id="RUT71227.1"/>
    </source>
</evidence>
<dbReference type="OrthoDB" id="495728at2"/>
<feature type="domain" description="Acyltransferase MbtK/IucB-like conserved" evidence="2">
    <location>
        <begin position="31"/>
        <end position="78"/>
    </location>
</feature>
<dbReference type="InterPro" id="IPR019432">
    <property type="entry name" value="Acyltransferase_MbtK/IucB-like"/>
</dbReference>
<comment type="caution">
    <text evidence="3">The sequence shown here is derived from an EMBL/GenBank/DDBJ whole genome shotgun (WGS) entry which is preliminary data.</text>
</comment>
<dbReference type="Pfam" id="PF06276">
    <property type="entry name" value="FhuF"/>
    <property type="match status" value="1"/>
</dbReference>
<dbReference type="Gene3D" id="6.10.250.3370">
    <property type="match status" value="1"/>
</dbReference>
<dbReference type="SUPFAM" id="SSF55729">
    <property type="entry name" value="Acyl-CoA N-acyltransferases (Nat)"/>
    <property type="match status" value="1"/>
</dbReference>
<dbReference type="InterPro" id="IPR007310">
    <property type="entry name" value="Aerobactin_biosyn_IucA/IucC_N"/>
</dbReference>
<evidence type="ECO:0000313" key="4">
    <source>
        <dbReference type="Proteomes" id="UP000288102"/>
    </source>
</evidence>
<proteinExistence type="predicted"/>
<dbReference type="GO" id="GO:0016746">
    <property type="term" value="F:acyltransferase activity"/>
    <property type="evidence" value="ECO:0007669"/>
    <property type="project" value="InterPro"/>
</dbReference>
<dbReference type="PANTHER" id="PTHR34384">
    <property type="entry name" value="L-2,3-DIAMINOPROPANOATE--CITRATE LIGASE"/>
    <property type="match status" value="1"/>
</dbReference>
<reference evidence="4" key="1">
    <citation type="journal article" date="2019" name="Syst. Appl. Microbiol.">
        <title>Flavobacterium circumlabens sp. nov. and Flavobacterium cupreum sp. nov., two psychrotrophic species isolated from Antarctic environmental samples.</title>
        <authorList>
            <person name="Kralova S."/>
            <person name="Busse H.-J."/>
            <person name="Svec P."/>
            <person name="Maslanova I."/>
            <person name="Stankova E."/>
            <person name="Bartak M."/>
            <person name="Sedlacek I."/>
        </authorList>
    </citation>
    <scope>NUCLEOTIDE SEQUENCE [LARGE SCALE GENOMIC DNA]</scope>
    <source>
        <strain evidence="4">CCM 8825</strain>
    </source>
</reference>
<dbReference type="InterPro" id="IPR022770">
    <property type="entry name" value="IucA/IucC-like_C"/>
</dbReference>
<keyword evidence="3" id="KW-0808">Transferase</keyword>
<keyword evidence="4" id="KW-1185">Reference proteome</keyword>
<dbReference type="RefSeq" id="WP_127337285.1">
    <property type="nucleotide sequence ID" value="NZ_QWDM01000003.1"/>
</dbReference>
<dbReference type="GO" id="GO:0019290">
    <property type="term" value="P:siderophore biosynthetic process"/>
    <property type="evidence" value="ECO:0007669"/>
    <property type="project" value="InterPro"/>
</dbReference>
<name>A0A434AA45_9FLAO</name>
<dbReference type="EMBL" id="QWDM01000003">
    <property type="protein sequence ID" value="RUT71227.1"/>
    <property type="molecule type" value="Genomic_DNA"/>
</dbReference>
<protein>
    <submittedName>
        <fullName evidence="3">GNAT family N-acetyltransferase</fullName>
    </submittedName>
</protein>
<dbReference type="InterPro" id="IPR016181">
    <property type="entry name" value="Acyl_CoA_acyltransferase"/>
</dbReference>
<dbReference type="Pfam" id="PF13523">
    <property type="entry name" value="Acetyltransf_8"/>
    <property type="match status" value="1"/>
</dbReference>
<dbReference type="InterPro" id="IPR037455">
    <property type="entry name" value="LucA/IucC-like"/>
</dbReference>
<dbReference type="AlphaFoldDB" id="A0A434AA45"/>
<evidence type="ECO:0000256" key="1">
    <source>
        <dbReference type="ARBA" id="ARBA00004924"/>
    </source>
</evidence>